<organism evidence="2 3">
    <name type="scientific">Ganoderma sinense ZZ0214-1</name>
    <dbReference type="NCBI Taxonomy" id="1077348"/>
    <lineage>
        <taxon>Eukaryota</taxon>
        <taxon>Fungi</taxon>
        <taxon>Dikarya</taxon>
        <taxon>Basidiomycota</taxon>
        <taxon>Agaricomycotina</taxon>
        <taxon>Agaricomycetes</taxon>
        <taxon>Polyporales</taxon>
        <taxon>Polyporaceae</taxon>
        <taxon>Ganoderma</taxon>
    </lineage>
</organism>
<keyword evidence="3" id="KW-1185">Reference proteome</keyword>
<feature type="region of interest" description="Disordered" evidence="1">
    <location>
        <begin position="51"/>
        <end position="113"/>
    </location>
</feature>
<evidence type="ECO:0000313" key="3">
    <source>
        <dbReference type="Proteomes" id="UP000230002"/>
    </source>
</evidence>
<dbReference type="Gene3D" id="2.40.128.680">
    <property type="match status" value="1"/>
</dbReference>
<evidence type="ECO:0000256" key="1">
    <source>
        <dbReference type="SAM" id="MobiDB-lite"/>
    </source>
</evidence>
<feature type="compositionally biased region" description="Basic residues" evidence="1">
    <location>
        <begin position="75"/>
        <end position="86"/>
    </location>
</feature>
<dbReference type="AlphaFoldDB" id="A0A2G8RTC9"/>
<dbReference type="EMBL" id="AYKW01000056">
    <property type="protein sequence ID" value="PIL24771.1"/>
    <property type="molecule type" value="Genomic_DNA"/>
</dbReference>
<dbReference type="PANTHER" id="PTHR47204">
    <property type="entry name" value="OS02G0168900 PROTEIN"/>
    <property type="match status" value="1"/>
</dbReference>
<comment type="caution">
    <text evidence="2">The sequence shown here is derived from an EMBL/GenBank/DDBJ whole genome shotgun (WGS) entry which is preliminary data.</text>
</comment>
<dbReference type="Proteomes" id="UP000230002">
    <property type="component" value="Unassembled WGS sequence"/>
</dbReference>
<dbReference type="STRING" id="1077348.A0A2G8RTC9"/>
<name>A0A2G8RTC9_9APHY</name>
<dbReference type="OrthoDB" id="6222486at2759"/>
<sequence length="164" mass="18218">MDVDGDENATQDNTTRPRIATSCHFAASFRGRSMHGVEIDLPEGYMGIVLRAPSSDAKGKGTASGTKTREEERKPKSKGRTTRRSKRVLEPEVAEAEDGHEHEDGDGSAPVEDGVTRVLQPVSKFTSFVLWHPDVPVDEARDEYLRSLTEWTRIAAEIHRVEDC</sequence>
<accession>A0A2G8RTC9</accession>
<reference evidence="2 3" key="1">
    <citation type="journal article" date="2015" name="Sci. Rep.">
        <title>Chromosome-level genome map provides insights into diverse defense mechanisms in the medicinal fungus Ganoderma sinense.</title>
        <authorList>
            <person name="Zhu Y."/>
            <person name="Xu J."/>
            <person name="Sun C."/>
            <person name="Zhou S."/>
            <person name="Xu H."/>
            <person name="Nelson D.R."/>
            <person name="Qian J."/>
            <person name="Song J."/>
            <person name="Luo H."/>
            <person name="Xiang L."/>
            <person name="Li Y."/>
            <person name="Xu Z."/>
            <person name="Ji A."/>
            <person name="Wang L."/>
            <person name="Lu S."/>
            <person name="Hayward A."/>
            <person name="Sun W."/>
            <person name="Li X."/>
            <person name="Schwartz D.C."/>
            <person name="Wang Y."/>
            <person name="Chen S."/>
        </authorList>
    </citation>
    <scope>NUCLEOTIDE SEQUENCE [LARGE SCALE GENOMIC DNA]</scope>
    <source>
        <strain evidence="2 3">ZZ0214-1</strain>
    </source>
</reference>
<dbReference type="Pfam" id="PF08615">
    <property type="entry name" value="RNase_H2_suC"/>
    <property type="match status" value="1"/>
</dbReference>
<dbReference type="GO" id="GO:0032299">
    <property type="term" value="C:ribonuclease H2 complex"/>
    <property type="evidence" value="ECO:0007669"/>
    <property type="project" value="InterPro"/>
</dbReference>
<dbReference type="GO" id="GO:0006401">
    <property type="term" value="P:RNA catabolic process"/>
    <property type="evidence" value="ECO:0007669"/>
    <property type="project" value="InterPro"/>
</dbReference>
<proteinExistence type="predicted"/>
<dbReference type="InterPro" id="IPR013924">
    <property type="entry name" value="RNase_H2_suC"/>
</dbReference>
<dbReference type="PANTHER" id="PTHR47204:SF1">
    <property type="entry name" value="RIBONUCLEASE H2 SUBUNIT C"/>
    <property type="match status" value="1"/>
</dbReference>
<protein>
    <submittedName>
        <fullName evidence="2">Uncharacterized protein</fullName>
    </submittedName>
</protein>
<gene>
    <name evidence="2" type="ORF">GSI_12657</name>
</gene>
<evidence type="ECO:0000313" key="2">
    <source>
        <dbReference type="EMBL" id="PIL24771.1"/>
    </source>
</evidence>